<accession>A0A2T8I4J1</accession>
<proteinExistence type="predicted"/>
<evidence type="ECO:0000256" key="1">
    <source>
        <dbReference type="SAM" id="MobiDB-lite"/>
    </source>
</evidence>
<feature type="region of interest" description="Disordered" evidence="1">
    <location>
        <begin position="1"/>
        <end position="27"/>
    </location>
</feature>
<sequence>MLHPRRHPPGFSRERGPGGGAGNVKDGADSWSPAAALAVLSLFGGVAGPPATAASEGVGLGLTLTRFIPILGRSWKEQRKPSRRIRIRRARWPGRAACRISSSFLLALPPGGRFCSVSSIPIGAPEARPRACAASQSTMLDLSEQFIVCVDHVADDRSSGRACSPFLDQRLAYPVNQYPVPGQ</sequence>
<protein>
    <submittedName>
        <fullName evidence="2">Uncharacterized protein</fullName>
    </submittedName>
</protein>
<name>A0A2T8I4J1_9POAL</name>
<dbReference type="EMBL" id="CM008054">
    <property type="protein sequence ID" value="PVH32560.1"/>
    <property type="molecule type" value="Genomic_DNA"/>
</dbReference>
<dbReference type="AlphaFoldDB" id="A0A2T8I4J1"/>
<gene>
    <name evidence="2" type="ORF">PAHAL_9G428900</name>
</gene>
<evidence type="ECO:0000313" key="2">
    <source>
        <dbReference type="EMBL" id="PVH32560.1"/>
    </source>
</evidence>
<organism evidence="2">
    <name type="scientific">Panicum hallii</name>
    <dbReference type="NCBI Taxonomy" id="206008"/>
    <lineage>
        <taxon>Eukaryota</taxon>
        <taxon>Viridiplantae</taxon>
        <taxon>Streptophyta</taxon>
        <taxon>Embryophyta</taxon>
        <taxon>Tracheophyta</taxon>
        <taxon>Spermatophyta</taxon>
        <taxon>Magnoliopsida</taxon>
        <taxon>Liliopsida</taxon>
        <taxon>Poales</taxon>
        <taxon>Poaceae</taxon>
        <taxon>PACMAD clade</taxon>
        <taxon>Panicoideae</taxon>
        <taxon>Panicodae</taxon>
        <taxon>Paniceae</taxon>
        <taxon>Panicinae</taxon>
        <taxon>Panicum</taxon>
        <taxon>Panicum sect. Panicum</taxon>
    </lineage>
</organism>
<reference evidence="2" key="1">
    <citation type="submission" date="2018-04" db="EMBL/GenBank/DDBJ databases">
        <title>WGS assembly of Panicum hallii.</title>
        <authorList>
            <person name="Lovell J."/>
            <person name="Jenkins J."/>
            <person name="Lowry D."/>
            <person name="Mamidi S."/>
            <person name="Sreedasyam A."/>
            <person name="Weng X."/>
            <person name="Barry K."/>
            <person name="Bonette J."/>
            <person name="Campitelli B."/>
            <person name="Daum C."/>
            <person name="Gordon S."/>
            <person name="Gould B."/>
            <person name="Lipzen A."/>
            <person name="Macqueen A."/>
            <person name="Palacio-Mejia J."/>
            <person name="Plott C."/>
            <person name="Shakirov E."/>
            <person name="Shu S."/>
            <person name="Yoshinaga Y."/>
            <person name="Zane M."/>
            <person name="Rokhsar D."/>
            <person name="Grimwood J."/>
            <person name="Schmutz J."/>
            <person name="Juenger T."/>
        </authorList>
    </citation>
    <scope>NUCLEOTIDE SEQUENCE [LARGE SCALE GENOMIC DNA]</scope>
    <source>
        <strain evidence="2">FIL2</strain>
    </source>
</reference>
<dbReference type="Gramene" id="PVH32560">
    <property type="protein sequence ID" value="PVH32560"/>
    <property type="gene ID" value="PAHAL_9G428900"/>
</dbReference>
<dbReference type="Proteomes" id="UP000243499">
    <property type="component" value="Chromosome 9"/>
</dbReference>